<sequence length="114" mass="12554">MFVDYCFSNEPGAAGETAPTCQQTSLAQNSSVGTSQASLGPRSRSPVEMHPRDADFPDSNQKCAPGHKPSYELPGIVSRPSVETCRRQADFHYGYKNVSQDPKNFELKNAAFRR</sequence>
<evidence type="ECO:0000313" key="2">
    <source>
        <dbReference type="EMBL" id="KAJ7635916.1"/>
    </source>
</evidence>
<organism evidence="2 3">
    <name type="scientific">Mycena rosella</name>
    <name type="common">Pink bonnet</name>
    <name type="synonym">Agaricus rosellus</name>
    <dbReference type="NCBI Taxonomy" id="1033263"/>
    <lineage>
        <taxon>Eukaryota</taxon>
        <taxon>Fungi</taxon>
        <taxon>Dikarya</taxon>
        <taxon>Basidiomycota</taxon>
        <taxon>Agaricomycotina</taxon>
        <taxon>Agaricomycetes</taxon>
        <taxon>Agaricomycetidae</taxon>
        <taxon>Agaricales</taxon>
        <taxon>Marasmiineae</taxon>
        <taxon>Mycenaceae</taxon>
        <taxon>Mycena</taxon>
    </lineage>
</organism>
<evidence type="ECO:0000256" key="1">
    <source>
        <dbReference type="SAM" id="MobiDB-lite"/>
    </source>
</evidence>
<name>A0AAD7C0Q5_MYCRO</name>
<reference evidence="2" key="1">
    <citation type="submission" date="2023-03" db="EMBL/GenBank/DDBJ databases">
        <title>Massive genome expansion in bonnet fungi (Mycena s.s.) driven by repeated elements and novel gene families across ecological guilds.</title>
        <authorList>
            <consortium name="Lawrence Berkeley National Laboratory"/>
            <person name="Harder C.B."/>
            <person name="Miyauchi S."/>
            <person name="Viragh M."/>
            <person name="Kuo A."/>
            <person name="Thoen E."/>
            <person name="Andreopoulos B."/>
            <person name="Lu D."/>
            <person name="Skrede I."/>
            <person name="Drula E."/>
            <person name="Henrissat B."/>
            <person name="Morin E."/>
            <person name="Kohler A."/>
            <person name="Barry K."/>
            <person name="LaButti K."/>
            <person name="Morin E."/>
            <person name="Salamov A."/>
            <person name="Lipzen A."/>
            <person name="Mereny Z."/>
            <person name="Hegedus B."/>
            <person name="Baldrian P."/>
            <person name="Stursova M."/>
            <person name="Weitz H."/>
            <person name="Taylor A."/>
            <person name="Grigoriev I.V."/>
            <person name="Nagy L.G."/>
            <person name="Martin F."/>
            <person name="Kauserud H."/>
        </authorList>
    </citation>
    <scope>NUCLEOTIDE SEQUENCE</scope>
    <source>
        <strain evidence="2">CBHHK067</strain>
    </source>
</reference>
<proteinExistence type="predicted"/>
<dbReference type="EMBL" id="JARKIE010000464">
    <property type="protein sequence ID" value="KAJ7635916.1"/>
    <property type="molecule type" value="Genomic_DNA"/>
</dbReference>
<gene>
    <name evidence="2" type="ORF">B0H17DRAFT_1149592</name>
</gene>
<comment type="caution">
    <text evidence="2">The sequence shown here is derived from an EMBL/GenBank/DDBJ whole genome shotgun (WGS) entry which is preliminary data.</text>
</comment>
<accession>A0AAD7C0Q5</accession>
<feature type="compositionally biased region" description="Basic and acidic residues" evidence="1">
    <location>
        <begin position="45"/>
        <end position="55"/>
    </location>
</feature>
<protein>
    <submittedName>
        <fullName evidence="2">Uncharacterized protein</fullName>
    </submittedName>
</protein>
<dbReference type="AlphaFoldDB" id="A0AAD7C0Q5"/>
<dbReference type="Proteomes" id="UP001221757">
    <property type="component" value="Unassembled WGS sequence"/>
</dbReference>
<feature type="compositionally biased region" description="Polar residues" evidence="1">
    <location>
        <begin position="19"/>
        <end position="38"/>
    </location>
</feature>
<feature type="region of interest" description="Disordered" evidence="1">
    <location>
        <begin position="11"/>
        <end position="75"/>
    </location>
</feature>
<keyword evidence="3" id="KW-1185">Reference proteome</keyword>
<evidence type="ECO:0000313" key="3">
    <source>
        <dbReference type="Proteomes" id="UP001221757"/>
    </source>
</evidence>